<reference evidence="2 3" key="1">
    <citation type="submission" date="2020-02" db="EMBL/GenBank/DDBJ databases">
        <title>Ideonella bacterium strain TBM-1.</title>
        <authorList>
            <person name="Chen W.-M."/>
        </authorList>
    </citation>
    <scope>NUCLEOTIDE SEQUENCE [LARGE SCALE GENOMIC DNA]</scope>
    <source>
        <strain evidence="2 3">TBM-1</strain>
    </source>
</reference>
<protein>
    <submittedName>
        <fullName evidence="2">Uncharacterized protein</fullName>
    </submittedName>
</protein>
<sequence>MLRLDPIKFNVKDRGRKHRGLPRAFDTARLAQIINSPAVQERVRNRDLRGYLGHWTRERWGMEPKEAVIDQGKVVPLEPAVVTVRLEASPEGEILHQTEFLDTLTGRTAASMWASKVGGFSSAISLAAGRTDCDYPTNFHGFDYVSEPNFTTNRGYALDSAREGAGVDLSAFDGVVQQHAEELAALDSALAQTRGELERVMAELATMSGEQSYLLGLLARRPDAAALRQALDSAHSFQRPSMTPAGASFADKAADFSGMLLARREEAPSENASVETQSAASLAGAISLVHRRG</sequence>
<dbReference type="RefSeq" id="WP_163455582.1">
    <property type="nucleotide sequence ID" value="NZ_JAAGOH010000001.1"/>
</dbReference>
<evidence type="ECO:0000313" key="2">
    <source>
        <dbReference type="EMBL" id="NDY89728.1"/>
    </source>
</evidence>
<evidence type="ECO:0000313" key="3">
    <source>
        <dbReference type="Proteomes" id="UP000484255"/>
    </source>
</evidence>
<dbReference type="AlphaFoldDB" id="A0A7C9PEN1"/>
<proteinExistence type="predicted"/>
<dbReference type="Proteomes" id="UP000484255">
    <property type="component" value="Unassembled WGS sequence"/>
</dbReference>
<gene>
    <name evidence="2" type="ORF">G3A44_00810</name>
</gene>
<dbReference type="EMBL" id="JAAGOH010000001">
    <property type="protein sequence ID" value="NDY89728.1"/>
    <property type="molecule type" value="Genomic_DNA"/>
</dbReference>
<keyword evidence="1" id="KW-0175">Coiled coil</keyword>
<feature type="coiled-coil region" evidence="1">
    <location>
        <begin position="176"/>
        <end position="203"/>
    </location>
</feature>
<organism evidence="2 3">
    <name type="scientific">Ideonella livida</name>
    <dbReference type="NCBI Taxonomy" id="2707176"/>
    <lineage>
        <taxon>Bacteria</taxon>
        <taxon>Pseudomonadati</taxon>
        <taxon>Pseudomonadota</taxon>
        <taxon>Betaproteobacteria</taxon>
        <taxon>Burkholderiales</taxon>
        <taxon>Sphaerotilaceae</taxon>
        <taxon>Ideonella</taxon>
    </lineage>
</organism>
<accession>A0A7C9PEN1</accession>
<name>A0A7C9PEN1_9BURK</name>
<comment type="caution">
    <text evidence="2">The sequence shown here is derived from an EMBL/GenBank/DDBJ whole genome shotgun (WGS) entry which is preliminary data.</text>
</comment>
<evidence type="ECO:0000256" key="1">
    <source>
        <dbReference type="SAM" id="Coils"/>
    </source>
</evidence>
<keyword evidence="3" id="KW-1185">Reference proteome</keyword>